<keyword evidence="5" id="KW-0805">Transcription regulation</keyword>
<dbReference type="EMBL" id="HG739092">
    <property type="protein sequence ID" value="CDP02268.1"/>
    <property type="molecule type" value="Genomic_DNA"/>
</dbReference>
<proteinExistence type="inferred from homology"/>
<feature type="domain" description="WRKY" evidence="11">
    <location>
        <begin position="897"/>
        <end position="962"/>
    </location>
</feature>
<evidence type="ECO:0000256" key="2">
    <source>
        <dbReference type="ARBA" id="ARBA00022723"/>
    </source>
</evidence>
<dbReference type="PANTHER" id="PTHR33404">
    <property type="entry name" value="CELL DIVISION TOPOLOGICAL SPECIFICITY FACTOR HOMOLOG, CHLOROPLASTIC"/>
    <property type="match status" value="1"/>
</dbReference>
<dbReference type="Gene3D" id="2.40.128.20">
    <property type="match status" value="2"/>
</dbReference>
<evidence type="ECO:0000256" key="7">
    <source>
        <dbReference type="ARBA" id="ARBA00023163"/>
    </source>
</evidence>
<dbReference type="InterPro" id="IPR048378">
    <property type="entry name" value="BFA1-like_C"/>
</dbReference>
<evidence type="ECO:0000256" key="1">
    <source>
        <dbReference type="ARBA" id="ARBA00004123"/>
    </source>
</evidence>
<dbReference type="GO" id="GO:0046872">
    <property type="term" value="F:metal ion binding"/>
    <property type="evidence" value="ECO:0007669"/>
    <property type="project" value="UniProtKB-KW"/>
</dbReference>
<dbReference type="InterPro" id="IPR036576">
    <property type="entry name" value="WRKY_dom_sf"/>
</dbReference>
<accession>A0A068U3T6</accession>
<keyword evidence="2" id="KW-0479">Metal-binding</keyword>
<evidence type="ECO:0000256" key="8">
    <source>
        <dbReference type="ARBA" id="ARBA00023242"/>
    </source>
</evidence>
<keyword evidence="13" id="KW-1185">Reference proteome</keyword>
<dbReference type="PANTHER" id="PTHR33404:SF3">
    <property type="entry name" value="NMDA RECEPTOR SUBUNIT EPSILON-1, PUTATIVE (DUF3598)-RELATED"/>
    <property type="match status" value="1"/>
</dbReference>
<dbReference type="FunFam" id="2.40.128.20:FF:000013">
    <property type="entry name" value="OsWRKY4 family protein"/>
    <property type="match status" value="1"/>
</dbReference>
<evidence type="ECO:0000256" key="5">
    <source>
        <dbReference type="ARBA" id="ARBA00023015"/>
    </source>
</evidence>
<feature type="region of interest" description="Disordered" evidence="10">
    <location>
        <begin position="1"/>
        <end position="68"/>
    </location>
</feature>
<dbReference type="Proteomes" id="UP000295252">
    <property type="component" value="Chromosome IX"/>
</dbReference>
<dbReference type="InterPro" id="IPR022017">
    <property type="entry name" value="BFA1-like_DUF3598"/>
</dbReference>
<feature type="compositionally biased region" description="Polar residues" evidence="10">
    <location>
        <begin position="966"/>
        <end position="977"/>
    </location>
</feature>
<feature type="region of interest" description="Disordered" evidence="10">
    <location>
        <begin position="839"/>
        <end position="874"/>
    </location>
</feature>
<dbReference type="FunFam" id="2.20.25.80:FF:000006">
    <property type="entry name" value="WRKY transcription factor"/>
    <property type="match status" value="1"/>
</dbReference>
<feature type="compositionally biased region" description="Polar residues" evidence="10">
    <location>
        <begin position="15"/>
        <end position="24"/>
    </location>
</feature>
<dbReference type="OrthoDB" id="1908268at2759"/>
<dbReference type="GO" id="GO:0005634">
    <property type="term" value="C:nucleus"/>
    <property type="evidence" value="ECO:0007669"/>
    <property type="project" value="UniProtKB-SubCell"/>
</dbReference>
<evidence type="ECO:0000256" key="4">
    <source>
        <dbReference type="ARBA" id="ARBA00022833"/>
    </source>
</evidence>
<dbReference type="Gramene" id="CDP02268">
    <property type="protein sequence ID" value="CDP02268"/>
    <property type="gene ID" value="GSCOC_T00039618001"/>
</dbReference>
<feature type="compositionally biased region" description="Acidic residues" evidence="10">
    <location>
        <begin position="844"/>
        <end position="864"/>
    </location>
</feature>
<organism evidence="12 13">
    <name type="scientific">Coffea canephora</name>
    <name type="common">Robusta coffee</name>
    <dbReference type="NCBI Taxonomy" id="49390"/>
    <lineage>
        <taxon>Eukaryota</taxon>
        <taxon>Viridiplantae</taxon>
        <taxon>Streptophyta</taxon>
        <taxon>Embryophyta</taxon>
        <taxon>Tracheophyta</taxon>
        <taxon>Spermatophyta</taxon>
        <taxon>Magnoliopsida</taxon>
        <taxon>eudicotyledons</taxon>
        <taxon>Gunneridae</taxon>
        <taxon>Pentapetalae</taxon>
        <taxon>asterids</taxon>
        <taxon>lamiids</taxon>
        <taxon>Gentianales</taxon>
        <taxon>Rubiaceae</taxon>
        <taxon>Ixoroideae</taxon>
        <taxon>Gardenieae complex</taxon>
        <taxon>Bertiereae - Coffeeae clade</taxon>
        <taxon>Coffeeae</taxon>
        <taxon>Coffea</taxon>
    </lineage>
</organism>
<dbReference type="PROSITE" id="PS50811">
    <property type="entry name" value="WRKY"/>
    <property type="match status" value="2"/>
</dbReference>
<feature type="region of interest" description="Disordered" evidence="10">
    <location>
        <begin position="492"/>
        <end position="512"/>
    </location>
</feature>
<dbReference type="SUPFAM" id="SSF50814">
    <property type="entry name" value="Lipocalins"/>
    <property type="match status" value="2"/>
</dbReference>
<feature type="compositionally biased region" description="Low complexity" evidence="10">
    <location>
        <begin position="1"/>
        <end position="14"/>
    </location>
</feature>
<evidence type="ECO:0000259" key="11">
    <source>
        <dbReference type="PROSITE" id="PS50811"/>
    </source>
</evidence>
<sequence length="994" mass="109263">MAAAASPVSVTSSPNYRTNPSQTRKLPPQSWPPTAPTRFSQPLSSRRTSIAGAAQSMKQPSSSAQPNPEVHLSLDAVQRFIHLNFGNWTGTFHQFDSQGNLMHKISTKLAAGSYGEDELISLIQTLYIKQPPSTTSFSGIDDDEAEWSEYKIKEINMFTMDKYQQIGFFPKERAFALRYQTAGMLETVLRQGVLGEDDIGEESPKNLKLPSRQPSIVCENCLYSLEKDRRVRAFHVMDPKGILDMLLVFLEDRGSTAPIPPTFDDSQDYGDRIKAFLGTWKGHSITKRSGVYGATLARADTVAVLEINKDGQLIQDIASTLEGRDITTNVHWTGTMSKNLVTFDGGFQLILLPGGMYMGCPCDVAKCVQESKSFHLEFCWLESPGKRQRLVRTYDVEGLAVSSTYFLESRSQFCVKVSYPTCESRTTTSLSKDLQFASCSQVAKARQLGLLCGVGWVFRCHSVTSILKKSVHVKSRISKNKSMGQTEMATETGGAAAAKGQRRPTITVPPRAPFEPLFTSGSMPGYSPGPMTLLSNIFSPDSNSCSFSQLLAGAMASPIGKPTFFATAGDYSTENYAAKDVNFGVGNDKGSGYKQNRPMGLVVAQSPLFLVPPALSPSGFLNSPGFLSPLQSPFGMSHQQALAHVTAQAALSQSFVQIQADFQRASAIASAEAAELKPSSLPSETLQEEVHSIPAEPQTLKMVPLEASQSDKKTVSFALDKPASDGYNWRKYGQKLVKAKEHPRSYYKCTHPSCPVKKKVERASDGQVTEITYKGQHNHELPQPNSRAKDNSCLNGMMSSEVNPESGSRWQTEVTHDAATSYPNNLKHKAFTQLSSEQFPVASEQDEREDSATVIDEDIDDDDEPNAKRRSTEVGAGVPAPLHKTVTEPKIVVQTRSEVDLLDDGYKWRKYGQKVVKGNPHPRSYYRCTFAGCNVRKHVERASADPKAVITTYEGKHNHDIPAGRNSGQNNVNTNTKLKPRRPVARKSSVDREV</sequence>
<evidence type="ECO:0000313" key="13">
    <source>
        <dbReference type="Proteomes" id="UP000295252"/>
    </source>
</evidence>
<dbReference type="GO" id="GO:0043565">
    <property type="term" value="F:sequence-specific DNA binding"/>
    <property type="evidence" value="ECO:0007669"/>
    <property type="project" value="InterPro"/>
</dbReference>
<feature type="domain" description="WRKY" evidence="11">
    <location>
        <begin position="718"/>
        <end position="782"/>
    </location>
</feature>
<dbReference type="Pfam" id="PF21053">
    <property type="entry name" value="BFA1_C"/>
    <property type="match status" value="1"/>
</dbReference>
<dbReference type="OMA" id="CHRERCH"/>
<keyword evidence="4" id="KW-0862">Zinc</keyword>
<dbReference type="Gene3D" id="2.20.25.80">
    <property type="entry name" value="WRKY domain"/>
    <property type="match status" value="2"/>
</dbReference>
<keyword evidence="7" id="KW-0804">Transcription</keyword>
<protein>
    <recommendedName>
        <fullName evidence="11">WRKY domain-containing protein</fullName>
    </recommendedName>
</protein>
<comment type="subcellular location">
    <subcellularLocation>
        <location evidence="1">Nucleus</location>
    </subcellularLocation>
</comment>
<comment type="similarity">
    <text evidence="9">Belongs to the WRKY group I family.</text>
</comment>
<keyword evidence="3" id="KW-0677">Repeat</keyword>
<keyword evidence="8" id="KW-0539">Nucleus</keyword>
<keyword evidence="6" id="KW-0238">DNA-binding</keyword>
<feature type="region of interest" description="Disordered" evidence="10">
    <location>
        <begin position="956"/>
        <end position="994"/>
    </location>
</feature>
<dbReference type="InParanoid" id="A0A068U3T6"/>
<dbReference type="FunFam" id="2.20.25.80:FF:000003">
    <property type="entry name" value="WRKY transcription factor 57"/>
    <property type="match status" value="1"/>
</dbReference>
<evidence type="ECO:0000256" key="6">
    <source>
        <dbReference type="ARBA" id="ARBA00023125"/>
    </source>
</evidence>
<name>A0A068U3T6_COFCA</name>
<evidence type="ECO:0000313" key="12">
    <source>
        <dbReference type="EMBL" id="CDP02268.1"/>
    </source>
</evidence>
<dbReference type="InterPro" id="IPR003657">
    <property type="entry name" value="WRKY_dom"/>
</dbReference>
<dbReference type="AlphaFoldDB" id="A0A068U3T6"/>
<dbReference type="InterPro" id="IPR012674">
    <property type="entry name" value="Calycin"/>
</dbReference>
<dbReference type="Pfam" id="PF03106">
    <property type="entry name" value="WRKY"/>
    <property type="match status" value="2"/>
</dbReference>
<evidence type="ECO:0000256" key="9">
    <source>
        <dbReference type="ARBA" id="ARBA00061157"/>
    </source>
</evidence>
<dbReference type="FunFam" id="2.40.128.20:FF:000017">
    <property type="entry name" value="OsWRKY4 family protein"/>
    <property type="match status" value="1"/>
</dbReference>
<dbReference type="GO" id="GO:0003700">
    <property type="term" value="F:DNA-binding transcription factor activity"/>
    <property type="evidence" value="ECO:0007669"/>
    <property type="project" value="InterPro"/>
</dbReference>
<feature type="compositionally biased region" description="Polar residues" evidence="10">
    <location>
        <begin position="37"/>
        <end position="48"/>
    </location>
</feature>
<dbReference type="GO" id="GO:0010020">
    <property type="term" value="P:chloroplast fission"/>
    <property type="evidence" value="ECO:0007669"/>
    <property type="project" value="TreeGrafter"/>
</dbReference>
<dbReference type="SUPFAM" id="SSF118290">
    <property type="entry name" value="WRKY DNA-binding domain"/>
    <property type="match status" value="2"/>
</dbReference>
<evidence type="ECO:0000256" key="10">
    <source>
        <dbReference type="SAM" id="MobiDB-lite"/>
    </source>
</evidence>
<evidence type="ECO:0000256" key="3">
    <source>
        <dbReference type="ARBA" id="ARBA00022737"/>
    </source>
</evidence>
<dbReference type="SMART" id="SM00774">
    <property type="entry name" value="WRKY"/>
    <property type="match status" value="2"/>
</dbReference>
<reference evidence="13" key="1">
    <citation type="journal article" date="2014" name="Science">
        <title>The coffee genome provides insight into the convergent evolution of caffeine biosynthesis.</title>
        <authorList>
            <person name="Denoeud F."/>
            <person name="Carretero-Paulet L."/>
            <person name="Dereeper A."/>
            <person name="Droc G."/>
            <person name="Guyot R."/>
            <person name="Pietrella M."/>
            <person name="Zheng C."/>
            <person name="Alberti A."/>
            <person name="Anthony F."/>
            <person name="Aprea G."/>
            <person name="Aury J.M."/>
            <person name="Bento P."/>
            <person name="Bernard M."/>
            <person name="Bocs S."/>
            <person name="Campa C."/>
            <person name="Cenci A."/>
            <person name="Combes M.C."/>
            <person name="Crouzillat D."/>
            <person name="Da Silva C."/>
            <person name="Daddiego L."/>
            <person name="De Bellis F."/>
            <person name="Dussert S."/>
            <person name="Garsmeur O."/>
            <person name="Gayraud T."/>
            <person name="Guignon V."/>
            <person name="Jahn K."/>
            <person name="Jamilloux V."/>
            <person name="Joet T."/>
            <person name="Labadie K."/>
            <person name="Lan T."/>
            <person name="Leclercq J."/>
            <person name="Lepelley M."/>
            <person name="Leroy T."/>
            <person name="Li L.T."/>
            <person name="Librado P."/>
            <person name="Lopez L."/>
            <person name="Munoz A."/>
            <person name="Noel B."/>
            <person name="Pallavicini A."/>
            <person name="Perrotta G."/>
            <person name="Poncet V."/>
            <person name="Pot D."/>
            <person name="Priyono X."/>
            <person name="Rigoreau M."/>
            <person name="Rouard M."/>
            <person name="Rozas J."/>
            <person name="Tranchant-Dubreuil C."/>
            <person name="VanBuren R."/>
            <person name="Zhang Q."/>
            <person name="Andrade A.C."/>
            <person name="Argout X."/>
            <person name="Bertrand B."/>
            <person name="de Kochko A."/>
            <person name="Graziosi G."/>
            <person name="Henry R.J."/>
            <person name="Jayarama X."/>
            <person name="Ming R."/>
            <person name="Nagai C."/>
            <person name="Rounsley S."/>
            <person name="Sankoff D."/>
            <person name="Giuliano G."/>
            <person name="Albert V.A."/>
            <person name="Wincker P."/>
            <person name="Lashermes P."/>
        </authorList>
    </citation>
    <scope>NUCLEOTIDE SEQUENCE [LARGE SCALE GENOMIC DNA]</scope>
    <source>
        <strain evidence="13">cv. DH200-94</strain>
    </source>
</reference>
<feature type="compositionally biased region" description="Polar residues" evidence="10">
    <location>
        <begin position="56"/>
        <end position="66"/>
    </location>
</feature>
<gene>
    <name evidence="12" type="ORF">GSCOC_T00039618001</name>
</gene>
<dbReference type="Pfam" id="PF12204">
    <property type="entry name" value="DUF3598_N"/>
    <property type="match status" value="1"/>
</dbReference>